<comment type="caution">
    <text evidence="4">The sequence shown here is derived from an EMBL/GenBank/DDBJ whole genome shotgun (WGS) entry which is preliminary data.</text>
</comment>
<evidence type="ECO:0000313" key="4">
    <source>
        <dbReference type="EMBL" id="REF72379.1"/>
    </source>
</evidence>
<gene>
    <name evidence="4" type="ORF">BDD41_0849</name>
</gene>
<sequence length="438" mass="49429">MRLQATLTRPQADFFVSEAKYPAFVGGFGSGKSETLAQRAIADAAHSGSALIGIYAPTYDLLKLVNVTRIELKLHEHGIRHKWHSQDKAIYTSHPGFGDFIFRTMDTPERIVGYETFRAHADELDTLKTEHARTAWNQIIARNRQVLKDRPDALNRAAAYTTPEGFRFTHDRWVVNATPDYRIYRAPTYSNPFLPSDYIDGLRASYPAQLIEAYIEGQFVNLTSGTVYSSYDRMRCETGETIRDGEQLYIGQDFNVGQMFSAIAVRRVDGFHVAQELAGVLDTPELIRVLRERFAVHPIRIYPDASGKSRKTVDASRSDLILLKEAGFKVVVNPSNPAVRDRIVSVNHAFESARLHVNSRACPTLAAALEQQAYNPKTGEPDKEGGFDHPCDAIGYLAVKEMPVRRPRREQATVKPPAEPPDYRRREVEHDEDAWKVL</sequence>
<evidence type="ECO:0000256" key="1">
    <source>
        <dbReference type="ARBA" id="ARBA00022612"/>
    </source>
</evidence>
<dbReference type="EMBL" id="QTUJ01000001">
    <property type="protein sequence ID" value="REF72379.1"/>
    <property type="molecule type" value="Genomic_DNA"/>
</dbReference>
<dbReference type="InterPro" id="IPR027417">
    <property type="entry name" value="P-loop_NTPase"/>
</dbReference>
<dbReference type="InterPro" id="IPR035421">
    <property type="entry name" value="Terminase_6C"/>
</dbReference>
<dbReference type="RefSeq" id="WP_208861514.1">
    <property type="nucleotide sequence ID" value="NZ_CP038196.1"/>
</dbReference>
<dbReference type="Gene3D" id="3.40.50.300">
    <property type="entry name" value="P-loop containing nucleotide triphosphate hydrolases"/>
    <property type="match status" value="1"/>
</dbReference>
<accession>A0A3D9XZK8</accession>
<organism evidence="4 5">
    <name type="scientific">Paracoccus versutus</name>
    <name type="common">Thiobacillus versutus</name>
    <dbReference type="NCBI Taxonomy" id="34007"/>
    <lineage>
        <taxon>Bacteria</taxon>
        <taxon>Pseudomonadati</taxon>
        <taxon>Pseudomonadota</taxon>
        <taxon>Alphaproteobacteria</taxon>
        <taxon>Rhodobacterales</taxon>
        <taxon>Paracoccaceae</taxon>
        <taxon>Paracoccus</taxon>
    </lineage>
</organism>
<dbReference type="Pfam" id="PF03237">
    <property type="entry name" value="Terminase_6N"/>
    <property type="match status" value="1"/>
</dbReference>
<feature type="region of interest" description="Disordered" evidence="2">
    <location>
        <begin position="402"/>
        <end position="438"/>
    </location>
</feature>
<evidence type="ECO:0000313" key="5">
    <source>
        <dbReference type="Proteomes" id="UP000256941"/>
    </source>
</evidence>
<name>A0A3D9XZK8_PARVE</name>
<evidence type="ECO:0000259" key="3">
    <source>
        <dbReference type="Pfam" id="PF17289"/>
    </source>
</evidence>
<feature type="domain" description="Terminase large subunit gp17-like C-terminal" evidence="3">
    <location>
        <begin position="250"/>
        <end position="398"/>
    </location>
</feature>
<feature type="compositionally biased region" description="Basic and acidic residues" evidence="2">
    <location>
        <begin position="421"/>
        <end position="438"/>
    </location>
</feature>
<evidence type="ECO:0000256" key="2">
    <source>
        <dbReference type="SAM" id="MobiDB-lite"/>
    </source>
</evidence>
<protein>
    <submittedName>
        <fullName evidence="4">Terminase family protein</fullName>
    </submittedName>
</protein>
<dbReference type="Pfam" id="PF17289">
    <property type="entry name" value="Terminase_6C"/>
    <property type="match status" value="1"/>
</dbReference>
<keyword evidence="1" id="KW-1188">Viral release from host cell</keyword>
<dbReference type="AlphaFoldDB" id="A0A3D9XZK8"/>
<dbReference type="Proteomes" id="UP000256941">
    <property type="component" value="Unassembled WGS sequence"/>
</dbReference>
<reference evidence="4 5" key="1">
    <citation type="submission" date="2018-08" db="EMBL/GenBank/DDBJ databases">
        <title>Genomic Encyclopedia of Archaeal and Bacterial Type Strains, Phase II (KMG-II): from individual species to whole genera.</title>
        <authorList>
            <person name="Goeker M."/>
        </authorList>
    </citation>
    <scope>NUCLEOTIDE SEQUENCE [LARGE SCALE GENOMIC DNA]</scope>
    <source>
        <strain evidence="4 5">DSM 17099</strain>
    </source>
</reference>
<dbReference type="Gene3D" id="3.30.420.280">
    <property type="match status" value="1"/>
</dbReference>
<proteinExistence type="predicted"/>